<comment type="subunit">
    <text evidence="3">The complex is composed of two ATP-binding proteins (PstB), two transmembrane proteins (PstC and PstA) and a solute-binding protein (PstS).</text>
</comment>
<evidence type="ECO:0000313" key="9">
    <source>
        <dbReference type="EMBL" id="QJA05881.1"/>
    </source>
</evidence>
<dbReference type="InterPro" id="IPR024370">
    <property type="entry name" value="PBP_domain"/>
</dbReference>
<accession>A0A6H1WRS4</accession>
<evidence type="ECO:0000313" key="10">
    <source>
        <dbReference type="Proteomes" id="UP000501253"/>
    </source>
</evidence>
<comment type="function">
    <text evidence="1">Part of the ABC transporter complex PstSACB involved in phosphate import.</text>
</comment>
<proteinExistence type="inferred from homology"/>
<keyword evidence="5 6" id="KW-0592">Phosphate transport</keyword>
<dbReference type="InterPro" id="IPR050962">
    <property type="entry name" value="Phosphate-bind_PstS"/>
</dbReference>
<dbReference type="KEGG" id="tmai:FVE67_03295"/>
<evidence type="ECO:0000256" key="5">
    <source>
        <dbReference type="ARBA" id="ARBA00022592"/>
    </source>
</evidence>
<evidence type="ECO:0000256" key="2">
    <source>
        <dbReference type="ARBA" id="ARBA00008725"/>
    </source>
</evidence>
<dbReference type="Gene3D" id="3.40.190.10">
    <property type="entry name" value="Periplasmic binding protein-like II"/>
    <property type="match status" value="2"/>
</dbReference>
<dbReference type="AlphaFoldDB" id="A0A6H1WRS4"/>
<evidence type="ECO:0000256" key="6">
    <source>
        <dbReference type="PIRNR" id="PIRNR002756"/>
    </source>
</evidence>
<evidence type="ECO:0000259" key="8">
    <source>
        <dbReference type="Pfam" id="PF12849"/>
    </source>
</evidence>
<sequence length="351" mass="38551">MRKWIWVLVLLLGAFSGSALAEKITLLGAGATFPYPLYSKWFYVYYQKTGIKVNYQSIGSGGGIRQILARTVDFGASDAPMTEEELAKAPAEILHIPMALGAVVISYNLPGVPSGLKLTPEVLADIFLGKIRRWNDPRIVKLNPGLRLPGLPIVVVHRSDGSGTTFNFTYYLAQVSPEWKKRVGYGKAVRWPTGLGGKGNEGVTGYLKQLPGAIGYIELAYAHQNHLPVVALQNKSGNFILPTLKAISAAAKTKIPPDTRIILVNTDAPDGYPLSALTWILVYKEQAYNGRSFERAKALVDLLWWCVHEGQQYNESLLYARLPENLVRIDEGLIRSITYQGKPILGGCPGK</sequence>
<dbReference type="Proteomes" id="UP000501253">
    <property type="component" value="Chromosome"/>
</dbReference>
<dbReference type="SUPFAM" id="SSF53850">
    <property type="entry name" value="Periplasmic binding protein-like II"/>
    <property type="match status" value="1"/>
</dbReference>
<organism evidence="9 10">
    <name type="scientific">Thermosulfurimonas marina</name>
    <dbReference type="NCBI Taxonomy" id="2047767"/>
    <lineage>
        <taxon>Bacteria</taxon>
        <taxon>Pseudomonadati</taxon>
        <taxon>Thermodesulfobacteriota</taxon>
        <taxon>Thermodesulfobacteria</taxon>
        <taxon>Thermodesulfobacteriales</taxon>
        <taxon>Thermodesulfobacteriaceae</taxon>
        <taxon>Thermosulfurimonas</taxon>
    </lineage>
</organism>
<gene>
    <name evidence="9" type="primary">pstS</name>
    <name evidence="9" type="ORF">FVE67_03295</name>
</gene>
<dbReference type="Pfam" id="PF12849">
    <property type="entry name" value="PBP_like_2"/>
    <property type="match status" value="1"/>
</dbReference>
<evidence type="ECO:0000256" key="3">
    <source>
        <dbReference type="ARBA" id="ARBA00011529"/>
    </source>
</evidence>
<feature type="domain" description="PBP" evidence="8">
    <location>
        <begin position="25"/>
        <end position="293"/>
    </location>
</feature>
<evidence type="ECO:0000256" key="1">
    <source>
        <dbReference type="ARBA" id="ARBA00002841"/>
    </source>
</evidence>
<dbReference type="GO" id="GO:0042301">
    <property type="term" value="F:phosphate ion binding"/>
    <property type="evidence" value="ECO:0007669"/>
    <property type="project" value="InterPro"/>
</dbReference>
<keyword evidence="7" id="KW-0732">Signal</keyword>
<protein>
    <recommendedName>
        <fullName evidence="6">Phosphate-binding protein</fullName>
    </recommendedName>
</protein>
<evidence type="ECO:0000256" key="7">
    <source>
        <dbReference type="SAM" id="SignalP"/>
    </source>
</evidence>
<dbReference type="RefSeq" id="WP_168719236.1">
    <property type="nucleotide sequence ID" value="NZ_CP042909.1"/>
</dbReference>
<feature type="chain" id="PRO_5026165710" description="Phosphate-binding protein" evidence="7">
    <location>
        <begin position="22"/>
        <end position="351"/>
    </location>
</feature>
<dbReference type="PANTHER" id="PTHR42996:SF1">
    <property type="entry name" value="PHOSPHATE-BINDING PROTEIN PSTS"/>
    <property type="match status" value="1"/>
</dbReference>
<dbReference type="PIRSF" id="PIRSF002756">
    <property type="entry name" value="PstS"/>
    <property type="match status" value="1"/>
</dbReference>
<reference evidence="9 10" key="1">
    <citation type="submission" date="2019-08" db="EMBL/GenBank/DDBJ databases">
        <title>Complete genome sequence of Thermosulfurimonas marina SU872T, an anaerobic thermophilic chemolithoautotrophic bacterium isolated from a shallow marine hydrothermal vent.</title>
        <authorList>
            <person name="Allioux M."/>
            <person name="Jebbar M."/>
            <person name="Slobodkina G."/>
            <person name="Slobodkin A."/>
            <person name="Moalic Y."/>
            <person name="Frolova A."/>
            <person name="Shao Z."/>
            <person name="Alain K."/>
        </authorList>
    </citation>
    <scope>NUCLEOTIDE SEQUENCE [LARGE SCALE GENOMIC DNA]</scope>
    <source>
        <strain evidence="9 10">SU872</strain>
    </source>
</reference>
<dbReference type="PANTHER" id="PTHR42996">
    <property type="entry name" value="PHOSPHATE-BINDING PROTEIN PSTS"/>
    <property type="match status" value="1"/>
</dbReference>
<dbReference type="NCBIfam" id="TIGR00975">
    <property type="entry name" value="3a0107s03"/>
    <property type="match status" value="1"/>
</dbReference>
<keyword evidence="10" id="KW-1185">Reference proteome</keyword>
<dbReference type="InterPro" id="IPR005673">
    <property type="entry name" value="ABC_phos-bd_PstS"/>
</dbReference>
<dbReference type="CDD" id="cd13565">
    <property type="entry name" value="PBP2_PstS"/>
    <property type="match status" value="1"/>
</dbReference>
<keyword evidence="4 6" id="KW-0813">Transport</keyword>
<evidence type="ECO:0000256" key="4">
    <source>
        <dbReference type="ARBA" id="ARBA00022448"/>
    </source>
</evidence>
<dbReference type="GO" id="GO:0035435">
    <property type="term" value="P:phosphate ion transmembrane transport"/>
    <property type="evidence" value="ECO:0007669"/>
    <property type="project" value="InterPro"/>
</dbReference>
<comment type="similarity">
    <text evidence="2 6">Belongs to the PstS family.</text>
</comment>
<name>A0A6H1WRS4_9BACT</name>
<dbReference type="GO" id="GO:0043190">
    <property type="term" value="C:ATP-binding cassette (ABC) transporter complex"/>
    <property type="evidence" value="ECO:0007669"/>
    <property type="project" value="InterPro"/>
</dbReference>
<feature type="signal peptide" evidence="7">
    <location>
        <begin position="1"/>
        <end position="21"/>
    </location>
</feature>
<dbReference type="EMBL" id="CP042909">
    <property type="protein sequence ID" value="QJA05881.1"/>
    <property type="molecule type" value="Genomic_DNA"/>
</dbReference>